<protein>
    <submittedName>
        <fullName evidence="2">Putative transmembrane protein</fullName>
    </submittedName>
</protein>
<feature type="transmembrane region" description="Helical" evidence="1">
    <location>
        <begin position="36"/>
        <end position="54"/>
    </location>
</feature>
<dbReference type="AlphaFoldDB" id="A0A2G8XU85"/>
<dbReference type="VEuPathDB" id="ToxoDB:TGCOUG_394680"/>
<gene>
    <name evidence="2" type="ORF">TGCOUG_394680</name>
</gene>
<dbReference type="Proteomes" id="UP000236343">
    <property type="component" value="Unassembled WGS sequence"/>
</dbReference>
<sequence>MYVLLCGVRVCLQQHRRTGCVVGCCLLYSPTSGLPVLLFCFSVVLLLCPSSLGSPKLPAPSLSLHLHAPVALLSTKFLGWPQLETSFPWSKNRDTCEHQSQYLSRLLSEHEHSESDVMVEKTVKHCRFRWEVSMLLGHLRGSFLHPNRLQF</sequence>
<proteinExistence type="predicted"/>
<evidence type="ECO:0000313" key="2">
    <source>
        <dbReference type="EMBL" id="PIL98587.1"/>
    </source>
</evidence>
<reference evidence="2 3" key="1">
    <citation type="journal article" date="2016" name="Nat. Commun.">
        <title>Local admixture of amplified and diversified secreted pathogenesis determinants shapes mosaic Toxoplasma gondii genomes.</title>
        <authorList>
            <person name="Lorenzi H."/>
            <person name="Khan A."/>
            <person name="Behnke M.S."/>
            <person name="Namasivayam S."/>
            <person name="Swapna L.S."/>
            <person name="Hadjithomas M."/>
            <person name="Karamycheva S."/>
            <person name="Pinney D."/>
            <person name="Brunk B.P."/>
            <person name="Ajioka J.W."/>
            <person name="Ajzenberg D."/>
            <person name="Boothroyd J.C."/>
            <person name="Boyle J.P."/>
            <person name="Darde M.L."/>
            <person name="Diaz-Miranda M.A."/>
            <person name="Dubey J.P."/>
            <person name="Fritz H.M."/>
            <person name="Gennari S.M."/>
            <person name="Gregory B.D."/>
            <person name="Kim K."/>
            <person name="Saeij J.P."/>
            <person name="Su C."/>
            <person name="White M.W."/>
            <person name="Zhu X.Q."/>
            <person name="Howe D.K."/>
            <person name="Rosenthal B.M."/>
            <person name="Grigg M.E."/>
            <person name="Parkinson J."/>
            <person name="Liu L."/>
            <person name="Kissinger J.C."/>
            <person name="Roos D.S."/>
            <person name="Sibley L.D."/>
        </authorList>
    </citation>
    <scope>NUCLEOTIDE SEQUENCE [LARGE SCALE GENOMIC DNA]</scope>
    <source>
        <strain evidence="2 3">COUG</strain>
    </source>
</reference>
<keyword evidence="1" id="KW-1133">Transmembrane helix</keyword>
<name>A0A2G8XU85_TOXGO</name>
<keyword evidence="1 2" id="KW-0812">Transmembrane</keyword>
<evidence type="ECO:0000256" key="1">
    <source>
        <dbReference type="SAM" id="Phobius"/>
    </source>
</evidence>
<organism evidence="2 3">
    <name type="scientific">Toxoplasma gondii COUG</name>
    <dbReference type="NCBI Taxonomy" id="1074873"/>
    <lineage>
        <taxon>Eukaryota</taxon>
        <taxon>Sar</taxon>
        <taxon>Alveolata</taxon>
        <taxon>Apicomplexa</taxon>
        <taxon>Conoidasida</taxon>
        <taxon>Coccidia</taxon>
        <taxon>Eucoccidiorida</taxon>
        <taxon>Eimeriorina</taxon>
        <taxon>Sarcocystidae</taxon>
        <taxon>Toxoplasma</taxon>
    </lineage>
</organism>
<keyword evidence="1" id="KW-0472">Membrane</keyword>
<dbReference type="EMBL" id="AGQR02002689">
    <property type="protein sequence ID" value="PIL98587.1"/>
    <property type="molecule type" value="Genomic_DNA"/>
</dbReference>
<evidence type="ECO:0000313" key="3">
    <source>
        <dbReference type="Proteomes" id="UP000236343"/>
    </source>
</evidence>
<accession>A0A2G8XU85</accession>
<comment type="caution">
    <text evidence="2">The sequence shown here is derived from an EMBL/GenBank/DDBJ whole genome shotgun (WGS) entry which is preliminary data.</text>
</comment>